<dbReference type="RefSeq" id="WP_390622576.1">
    <property type="nucleotide sequence ID" value="NZ_JAANOU010000001.1"/>
</dbReference>
<dbReference type="SUPFAM" id="SSF50475">
    <property type="entry name" value="FMN-binding split barrel"/>
    <property type="match status" value="1"/>
</dbReference>
<evidence type="ECO:0000256" key="2">
    <source>
        <dbReference type="ARBA" id="ARBA00022630"/>
    </source>
</evidence>
<keyword evidence="7" id="KW-1185">Reference proteome</keyword>
<reference evidence="6 7" key="1">
    <citation type="submission" date="2020-03" db="EMBL/GenBank/DDBJ databases">
        <title>Sequencing the genomes of 1000 actinobacteria strains.</title>
        <authorList>
            <person name="Klenk H.-P."/>
        </authorList>
    </citation>
    <scope>NUCLEOTIDE SEQUENCE [LARGE SCALE GENOMIC DNA]</scope>
    <source>
        <strain evidence="6 7">DSM 45668</strain>
    </source>
</reference>
<dbReference type="InterPro" id="IPR002563">
    <property type="entry name" value="Flavin_Rdtase-like_dom"/>
</dbReference>
<evidence type="ECO:0000259" key="5">
    <source>
        <dbReference type="SMART" id="SM00903"/>
    </source>
</evidence>
<dbReference type="EMBL" id="JAANOU010000001">
    <property type="protein sequence ID" value="NIH77798.1"/>
    <property type="molecule type" value="Genomic_DNA"/>
</dbReference>
<dbReference type="PANTHER" id="PTHR43567:SF1">
    <property type="entry name" value="FLAVOREDOXIN"/>
    <property type="match status" value="1"/>
</dbReference>
<evidence type="ECO:0000256" key="1">
    <source>
        <dbReference type="ARBA" id="ARBA00001917"/>
    </source>
</evidence>
<feature type="domain" description="Flavin reductase like" evidence="5">
    <location>
        <begin position="10"/>
        <end position="171"/>
    </location>
</feature>
<proteinExistence type="inferred from homology"/>
<keyword evidence="2" id="KW-0285">Flavoprotein</keyword>
<dbReference type="Gene3D" id="2.30.110.10">
    <property type="entry name" value="Electron Transport, Fmn-binding Protein, Chain A"/>
    <property type="match status" value="1"/>
</dbReference>
<dbReference type="InterPro" id="IPR052174">
    <property type="entry name" value="Flavoredoxin"/>
</dbReference>
<comment type="cofactor">
    <cofactor evidence="1">
        <name>FMN</name>
        <dbReference type="ChEBI" id="CHEBI:58210"/>
    </cofactor>
</comment>
<comment type="caution">
    <text evidence="6">The sequence shown here is derived from an EMBL/GenBank/DDBJ whole genome shotgun (WGS) entry which is preliminary data.</text>
</comment>
<dbReference type="SMART" id="SM00903">
    <property type="entry name" value="Flavin_Reduct"/>
    <property type="match status" value="1"/>
</dbReference>
<evidence type="ECO:0000256" key="4">
    <source>
        <dbReference type="SAM" id="MobiDB-lite"/>
    </source>
</evidence>
<evidence type="ECO:0000256" key="3">
    <source>
        <dbReference type="ARBA" id="ARBA00038054"/>
    </source>
</evidence>
<organism evidence="6 7">
    <name type="scientific">Amycolatopsis viridis</name>
    <dbReference type="NCBI Taxonomy" id="185678"/>
    <lineage>
        <taxon>Bacteria</taxon>
        <taxon>Bacillati</taxon>
        <taxon>Actinomycetota</taxon>
        <taxon>Actinomycetes</taxon>
        <taxon>Pseudonocardiales</taxon>
        <taxon>Pseudonocardiaceae</taxon>
        <taxon>Amycolatopsis</taxon>
    </lineage>
</organism>
<name>A0ABX0SLJ2_9PSEU</name>
<feature type="compositionally biased region" description="Basic and acidic residues" evidence="4">
    <location>
        <begin position="214"/>
        <end position="232"/>
    </location>
</feature>
<evidence type="ECO:0000313" key="6">
    <source>
        <dbReference type="EMBL" id="NIH77798.1"/>
    </source>
</evidence>
<sequence length="241" mass="26564">MTHVEIEPNILYFGTPVVLVSTVGVDGNPNLAPISSAFWLGWRGMIGVGASSQTVRNLRRTGECVLNLPSAHQADAVDRLARTTGTTPVPESKLRRGYRYEPDKFAVAGLTPVPSSSVAPPRVAECPVAMETVVEAIHPIAADDEDLCGNILCFEVRVRKVHVHPEIRLPGTTDRIDPDRWRPLIMSFQEFYGLGGKLRRSELAQIPEHLYRSPDVDRARRELDVRPAEPDGRTPSMTPTA</sequence>
<dbReference type="InterPro" id="IPR012349">
    <property type="entry name" value="Split_barrel_FMN-bd"/>
</dbReference>
<evidence type="ECO:0000313" key="7">
    <source>
        <dbReference type="Proteomes" id="UP000754495"/>
    </source>
</evidence>
<dbReference type="Proteomes" id="UP000754495">
    <property type="component" value="Unassembled WGS sequence"/>
</dbReference>
<feature type="region of interest" description="Disordered" evidence="4">
    <location>
        <begin position="214"/>
        <end position="241"/>
    </location>
</feature>
<dbReference type="Pfam" id="PF01613">
    <property type="entry name" value="Flavin_Reduct"/>
    <property type="match status" value="1"/>
</dbReference>
<protein>
    <submittedName>
        <fullName evidence="6">Flavin reductase (DIM6/NTAB) family NADH-FMN oxidoreductase RutF</fullName>
    </submittedName>
</protein>
<gene>
    <name evidence="6" type="ORF">FHX46_000328</name>
</gene>
<comment type="similarity">
    <text evidence="3">Belongs to the flavoredoxin family.</text>
</comment>
<dbReference type="PANTHER" id="PTHR43567">
    <property type="entry name" value="FLAVOREDOXIN-RELATED-RELATED"/>
    <property type="match status" value="1"/>
</dbReference>
<accession>A0ABX0SLJ2</accession>